<dbReference type="AlphaFoldDB" id="L8Y1E1"/>
<comment type="caution">
    <text evidence="1">The sequence shown here is derived from an EMBL/GenBank/DDBJ whole genome shotgun (WGS) entry which is preliminary data.</text>
</comment>
<dbReference type="Proteomes" id="UP000011617">
    <property type="component" value="Unassembled WGS sequence"/>
</dbReference>
<dbReference type="HOGENOM" id="CLU_3429909_0_0_6"/>
<gene>
    <name evidence="1" type="ORF">F387_00262</name>
</gene>
<name>L8Y1E1_9GAMM</name>
<dbReference type="EMBL" id="AOBV01000002">
    <property type="protein sequence ID" value="ELV08869.1"/>
    <property type="molecule type" value="Genomic_DNA"/>
</dbReference>
<keyword evidence="2" id="KW-1185">Reference proteome</keyword>
<evidence type="ECO:0000313" key="2">
    <source>
        <dbReference type="Proteomes" id="UP000011617"/>
    </source>
</evidence>
<proteinExistence type="predicted"/>
<reference evidence="1 2" key="1">
    <citation type="journal article" date="2013" name="Genome Announc.">
        <title>Complete Genome Sequence of Wohlfahrtiimonas chitiniclastica Strain SH04, Isolated from Chrysomya megacephala Collected from Pudong International Airport in China.</title>
        <authorList>
            <person name="Cao X.M."/>
            <person name="Chen T."/>
            <person name="Xu L.Z."/>
            <person name="Yao L.S."/>
            <person name="Qi J."/>
            <person name="Zhang X.L."/>
            <person name="Yan Q.L."/>
            <person name="Deng Y.H."/>
            <person name="Guo T.Y."/>
            <person name="Wang J."/>
            <person name="Hu K.X."/>
            <person name="Xu B.L."/>
        </authorList>
    </citation>
    <scope>NUCLEOTIDE SEQUENCE [LARGE SCALE GENOMIC DNA]</scope>
    <source>
        <strain evidence="1 2">SH04</strain>
    </source>
</reference>
<sequence>MAPLLEGIAIILGDRFNSY</sequence>
<accession>L8Y1E1</accession>
<organism evidence="1 2">
    <name type="scientific">Wohlfahrtiimonas chitiniclastica SH04</name>
    <dbReference type="NCBI Taxonomy" id="1261130"/>
    <lineage>
        <taxon>Bacteria</taxon>
        <taxon>Pseudomonadati</taxon>
        <taxon>Pseudomonadota</taxon>
        <taxon>Gammaproteobacteria</taxon>
        <taxon>Cardiobacteriales</taxon>
        <taxon>Ignatzschineriaceae</taxon>
        <taxon>Wohlfahrtiimonas</taxon>
    </lineage>
</organism>
<evidence type="ECO:0000313" key="1">
    <source>
        <dbReference type="EMBL" id="ELV08869.1"/>
    </source>
</evidence>
<protein>
    <submittedName>
        <fullName evidence="1">Uncharacterized protein</fullName>
    </submittedName>
</protein>